<reference evidence="2" key="1">
    <citation type="submission" date="2017-07" db="EMBL/GenBank/DDBJ databases">
        <title>Taro Niue Genome Assembly and Annotation.</title>
        <authorList>
            <person name="Atibalentja N."/>
            <person name="Keating K."/>
            <person name="Fields C.J."/>
        </authorList>
    </citation>
    <scope>NUCLEOTIDE SEQUENCE</scope>
    <source>
        <strain evidence="2">Niue_2</strain>
        <tissue evidence="2">Leaf</tissue>
    </source>
</reference>
<evidence type="ECO:0000313" key="3">
    <source>
        <dbReference type="Proteomes" id="UP000652761"/>
    </source>
</evidence>
<sequence length="59" mass="6433">MNISYTTTESEQSTEYRSTTKRYNSLQLGSTNTGVARLAWNGSPPTHGATGKQQHEGSN</sequence>
<feature type="compositionally biased region" description="Polar residues" evidence="1">
    <location>
        <begin position="21"/>
        <end position="34"/>
    </location>
</feature>
<evidence type="ECO:0000256" key="1">
    <source>
        <dbReference type="SAM" id="MobiDB-lite"/>
    </source>
</evidence>
<dbReference type="AlphaFoldDB" id="A0A843U301"/>
<accession>A0A843U301</accession>
<protein>
    <submittedName>
        <fullName evidence="2">Uncharacterized protein</fullName>
    </submittedName>
</protein>
<dbReference type="EMBL" id="NMUH01000312">
    <property type="protein sequence ID" value="MQL76676.1"/>
    <property type="molecule type" value="Genomic_DNA"/>
</dbReference>
<dbReference type="Proteomes" id="UP000652761">
    <property type="component" value="Unassembled WGS sequence"/>
</dbReference>
<comment type="caution">
    <text evidence="2">The sequence shown here is derived from an EMBL/GenBank/DDBJ whole genome shotgun (WGS) entry which is preliminary data.</text>
</comment>
<keyword evidence="3" id="KW-1185">Reference proteome</keyword>
<proteinExistence type="predicted"/>
<name>A0A843U301_COLES</name>
<gene>
    <name evidence="2" type="ORF">Taro_009061</name>
</gene>
<feature type="compositionally biased region" description="Low complexity" evidence="1">
    <location>
        <begin position="1"/>
        <end position="17"/>
    </location>
</feature>
<evidence type="ECO:0000313" key="2">
    <source>
        <dbReference type="EMBL" id="MQL76676.1"/>
    </source>
</evidence>
<feature type="region of interest" description="Disordered" evidence="1">
    <location>
        <begin position="1"/>
        <end position="59"/>
    </location>
</feature>
<organism evidence="2 3">
    <name type="scientific">Colocasia esculenta</name>
    <name type="common">Wild taro</name>
    <name type="synonym">Arum esculentum</name>
    <dbReference type="NCBI Taxonomy" id="4460"/>
    <lineage>
        <taxon>Eukaryota</taxon>
        <taxon>Viridiplantae</taxon>
        <taxon>Streptophyta</taxon>
        <taxon>Embryophyta</taxon>
        <taxon>Tracheophyta</taxon>
        <taxon>Spermatophyta</taxon>
        <taxon>Magnoliopsida</taxon>
        <taxon>Liliopsida</taxon>
        <taxon>Araceae</taxon>
        <taxon>Aroideae</taxon>
        <taxon>Colocasieae</taxon>
        <taxon>Colocasia</taxon>
    </lineage>
</organism>